<proteinExistence type="predicted"/>
<dbReference type="Proteomes" id="UP001056978">
    <property type="component" value="Chromosome 12"/>
</dbReference>
<reference evidence="1" key="1">
    <citation type="submission" date="2022-06" db="EMBL/GenBank/DDBJ databases">
        <title>The First Complete Genome of the Simian Malaria Parasite Plasmodium brasilianum.</title>
        <authorList>
            <person name="Bajic M."/>
            <person name="Ravishankar S."/>
        </authorList>
    </citation>
    <scope>NUCLEOTIDE SEQUENCE</scope>
    <source>
        <strain evidence="1">Bolivian I</strain>
    </source>
</reference>
<gene>
    <name evidence="1" type="ORF">MKS88_004684</name>
</gene>
<evidence type="ECO:0000313" key="1">
    <source>
        <dbReference type="EMBL" id="KAI4836878.1"/>
    </source>
</evidence>
<accession>A0ACB9Y6C6</accession>
<dbReference type="EMBL" id="CM043780">
    <property type="protein sequence ID" value="KAI4836878.1"/>
    <property type="molecule type" value="Genomic_DNA"/>
</dbReference>
<evidence type="ECO:0000313" key="2">
    <source>
        <dbReference type="Proteomes" id="UP001056978"/>
    </source>
</evidence>
<comment type="caution">
    <text evidence="1">The sequence shown here is derived from an EMBL/GenBank/DDBJ whole genome shotgun (WGS) entry which is preliminary data.</text>
</comment>
<protein>
    <submittedName>
        <fullName evidence="1">Cytochrome b-c1 complex subunit Rieske</fullName>
    </submittedName>
</protein>
<name>A0ACB9Y6C6_PLABR</name>
<sequence>MIRIRSIDLFLKSNLRSRKNEFNKISKRTFGGTFNHNIKENDRVPPASENPSYKNLFDHAEDIKLWEIEEKKNISHKSVDDLSELVEPSNHPHQYEGIFVRTRYAHYNQTAEPVFPRKPDLKKGELASGANVTRTDVWNDPNEPAVVSVGKFEPNNFRPAGYIENTPNPDSINSEYHPDFREYRLRSGNADRRTFMYFISASYFFIMSSIMRSTICKSVHFFWISKDLVAEGTTELDMRTVSPGEHVVIKWRGKPIFVRHRTPEDIQRARDDDKLIETMRDPQLDSDRTIKPEWLVNIGVCTHLGCIPAPGGNYSGYFCPCHGSHYDNSGRVRQGPAPSNLEVPPYEFVDENTIKIAQVNFAIFATSKGDVCCLIVHLQNDEEKKGKTVYVLNEIYEFVLFRMSDSSCSTSAEYMRILGCEDRVRLKKIKYYKIKIKSLIEAFPCDPFL</sequence>
<organism evidence="1 2">
    <name type="scientific">Plasmodium brasilianum</name>
    <dbReference type="NCBI Taxonomy" id="5824"/>
    <lineage>
        <taxon>Eukaryota</taxon>
        <taxon>Sar</taxon>
        <taxon>Alveolata</taxon>
        <taxon>Apicomplexa</taxon>
        <taxon>Aconoidasida</taxon>
        <taxon>Haemosporida</taxon>
        <taxon>Plasmodiidae</taxon>
        <taxon>Plasmodium</taxon>
        <taxon>Plasmodium (Plasmodium)</taxon>
    </lineage>
</organism>
<keyword evidence="2" id="KW-1185">Reference proteome</keyword>